<evidence type="ECO:0000256" key="1">
    <source>
        <dbReference type="ARBA" id="ARBA00004651"/>
    </source>
</evidence>
<evidence type="ECO:0000256" key="4">
    <source>
        <dbReference type="ARBA" id="ARBA00022692"/>
    </source>
</evidence>
<evidence type="ECO:0000256" key="6">
    <source>
        <dbReference type="ARBA" id="ARBA00023136"/>
    </source>
</evidence>
<feature type="transmembrane region" description="Helical" evidence="7">
    <location>
        <begin position="102"/>
        <end position="135"/>
    </location>
</feature>
<dbReference type="AlphaFoldDB" id="A0A1F7TMT4"/>
<dbReference type="InterPro" id="IPR049177">
    <property type="entry name" value="MgtC_SapB_SrpB_YhiD_N"/>
</dbReference>
<reference evidence="9 10" key="1">
    <citation type="journal article" date="2016" name="Nat. Commun.">
        <title>Thousands of microbial genomes shed light on interconnected biogeochemical processes in an aquifer system.</title>
        <authorList>
            <person name="Anantharaman K."/>
            <person name="Brown C.T."/>
            <person name="Hug L.A."/>
            <person name="Sharon I."/>
            <person name="Castelle C.J."/>
            <person name="Probst A.J."/>
            <person name="Thomas B.C."/>
            <person name="Singh A."/>
            <person name="Wilkins M.J."/>
            <person name="Karaoz U."/>
            <person name="Brodie E.L."/>
            <person name="Williams K.H."/>
            <person name="Hubbard S.S."/>
            <person name="Banfield J.F."/>
        </authorList>
    </citation>
    <scope>NUCLEOTIDE SEQUENCE [LARGE SCALE GENOMIC DNA]</scope>
</reference>
<comment type="caution">
    <text evidence="9">The sequence shown here is derived from an EMBL/GenBank/DDBJ whole genome shotgun (WGS) entry which is preliminary data.</text>
</comment>
<evidence type="ECO:0000256" key="7">
    <source>
        <dbReference type="SAM" id="Phobius"/>
    </source>
</evidence>
<protein>
    <recommendedName>
        <fullName evidence="8">MgtC/SapB/SrpB/YhiD N-terminal domain-containing protein</fullName>
    </recommendedName>
</protein>
<evidence type="ECO:0000256" key="2">
    <source>
        <dbReference type="ARBA" id="ARBA00009298"/>
    </source>
</evidence>
<gene>
    <name evidence="9" type="ORF">A2856_01150</name>
</gene>
<evidence type="ECO:0000313" key="10">
    <source>
        <dbReference type="Proteomes" id="UP000177885"/>
    </source>
</evidence>
<dbReference type="GO" id="GO:0005886">
    <property type="term" value="C:plasma membrane"/>
    <property type="evidence" value="ECO:0007669"/>
    <property type="project" value="UniProtKB-SubCell"/>
</dbReference>
<dbReference type="InterPro" id="IPR003416">
    <property type="entry name" value="MgtC/SapB/SrpB/YhiD_fam"/>
</dbReference>
<dbReference type="Pfam" id="PF02308">
    <property type="entry name" value="MgtC"/>
    <property type="match status" value="1"/>
</dbReference>
<keyword evidence="3" id="KW-1003">Cell membrane</keyword>
<dbReference type="PANTHER" id="PTHR33778:SF1">
    <property type="entry name" value="MAGNESIUM TRANSPORTER YHID-RELATED"/>
    <property type="match status" value="1"/>
</dbReference>
<proteinExistence type="inferred from homology"/>
<keyword evidence="4 7" id="KW-0812">Transmembrane</keyword>
<comment type="similarity">
    <text evidence="2">Belongs to the MgtC/SapB family.</text>
</comment>
<evidence type="ECO:0000256" key="3">
    <source>
        <dbReference type="ARBA" id="ARBA00022475"/>
    </source>
</evidence>
<dbReference type="PRINTS" id="PR01837">
    <property type="entry name" value="MGTCSAPBPROT"/>
</dbReference>
<name>A0A1F7TMT4_9BACT</name>
<dbReference type="STRING" id="1802385.A2856_01150"/>
<sequence length="148" mass="15274">MSDLSTLDILTRLVVAAAIGAAIGLEREYRHKPAGVRTDVLVAIGTCVMTIVSLQIAQFSGSVEAVDVSRIVSQILPGIGFIGAGTIIQARGHVEGLTTAASIWLVAGVSMAVGLGFFSLAATAAALGITSLLLLHAVRVPEDDRPRK</sequence>
<feature type="domain" description="MgtC/SapB/SrpB/YhiD N-terminal" evidence="8">
    <location>
        <begin position="13"/>
        <end position="138"/>
    </location>
</feature>
<keyword evidence="5 7" id="KW-1133">Transmembrane helix</keyword>
<evidence type="ECO:0000259" key="8">
    <source>
        <dbReference type="Pfam" id="PF02308"/>
    </source>
</evidence>
<dbReference type="Proteomes" id="UP000177885">
    <property type="component" value="Unassembled WGS sequence"/>
</dbReference>
<accession>A0A1F7TMT4</accession>
<keyword evidence="6 7" id="KW-0472">Membrane</keyword>
<evidence type="ECO:0000256" key="5">
    <source>
        <dbReference type="ARBA" id="ARBA00022989"/>
    </source>
</evidence>
<dbReference type="PANTHER" id="PTHR33778">
    <property type="entry name" value="PROTEIN MGTC"/>
    <property type="match status" value="1"/>
</dbReference>
<comment type="subcellular location">
    <subcellularLocation>
        <location evidence="1">Cell membrane</location>
        <topology evidence="1">Multi-pass membrane protein</topology>
    </subcellularLocation>
</comment>
<evidence type="ECO:0000313" key="9">
    <source>
        <dbReference type="EMBL" id="OGL67282.1"/>
    </source>
</evidence>
<feature type="transmembrane region" description="Helical" evidence="7">
    <location>
        <begin position="38"/>
        <end position="59"/>
    </location>
</feature>
<organism evidence="9 10">
    <name type="scientific">Candidatus Uhrbacteria bacterium RIFCSPHIGHO2_01_FULL_63_20</name>
    <dbReference type="NCBI Taxonomy" id="1802385"/>
    <lineage>
        <taxon>Bacteria</taxon>
        <taxon>Candidatus Uhriibacteriota</taxon>
    </lineage>
</organism>
<feature type="transmembrane region" description="Helical" evidence="7">
    <location>
        <begin position="6"/>
        <end position="26"/>
    </location>
</feature>
<dbReference type="EMBL" id="MGDT01000002">
    <property type="protein sequence ID" value="OGL67282.1"/>
    <property type="molecule type" value="Genomic_DNA"/>
</dbReference>